<sequence length="100" mass="12080">MLEDVFSENPFNSSLKVLLEKRRNALTPHRFWNYRMDVQCEYLCSDVGKCPSRFQNVTECVLECLANRVFEEEEDRKNFFKKLEDFFGLFPCFINSEFYH</sequence>
<protein>
    <submittedName>
        <fullName evidence="1">Uncharacterized protein</fullName>
    </submittedName>
</protein>
<gene>
    <name evidence="1" type="ORF">CYNAS_LOCUS11735</name>
</gene>
<proteinExistence type="predicted"/>
<name>A0AA36M7M1_CYLNA</name>
<organism evidence="1 2">
    <name type="scientific">Cylicocyclus nassatus</name>
    <name type="common">Nematode worm</name>
    <dbReference type="NCBI Taxonomy" id="53992"/>
    <lineage>
        <taxon>Eukaryota</taxon>
        <taxon>Metazoa</taxon>
        <taxon>Ecdysozoa</taxon>
        <taxon>Nematoda</taxon>
        <taxon>Chromadorea</taxon>
        <taxon>Rhabditida</taxon>
        <taxon>Rhabditina</taxon>
        <taxon>Rhabditomorpha</taxon>
        <taxon>Strongyloidea</taxon>
        <taxon>Strongylidae</taxon>
        <taxon>Cylicocyclus</taxon>
    </lineage>
</organism>
<keyword evidence="2" id="KW-1185">Reference proteome</keyword>
<reference evidence="1" key="1">
    <citation type="submission" date="2023-07" db="EMBL/GenBank/DDBJ databases">
        <authorList>
            <consortium name="CYATHOMIX"/>
        </authorList>
    </citation>
    <scope>NUCLEOTIDE SEQUENCE</scope>
    <source>
        <strain evidence="1">N/A</strain>
    </source>
</reference>
<dbReference type="Proteomes" id="UP001176961">
    <property type="component" value="Unassembled WGS sequence"/>
</dbReference>
<dbReference type="EMBL" id="CATQJL010000223">
    <property type="protein sequence ID" value="CAJ0599752.1"/>
    <property type="molecule type" value="Genomic_DNA"/>
</dbReference>
<evidence type="ECO:0000313" key="1">
    <source>
        <dbReference type="EMBL" id="CAJ0599752.1"/>
    </source>
</evidence>
<accession>A0AA36M7M1</accession>
<comment type="caution">
    <text evidence="1">The sequence shown here is derived from an EMBL/GenBank/DDBJ whole genome shotgun (WGS) entry which is preliminary data.</text>
</comment>
<evidence type="ECO:0000313" key="2">
    <source>
        <dbReference type="Proteomes" id="UP001176961"/>
    </source>
</evidence>
<dbReference type="AlphaFoldDB" id="A0AA36M7M1"/>